<dbReference type="AlphaFoldDB" id="A0A923E3Y8"/>
<gene>
    <name evidence="1" type="ORF">HD592_000310</name>
</gene>
<name>A0A923E3Y8_9ACTO</name>
<keyword evidence="2" id="KW-1185">Reference proteome</keyword>
<protein>
    <recommendedName>
        <fullName evidence="3">Class I SAM-dependent DNA methyltransferase</fullName>
    </recommendedName>
</protein>
<dbReference type="RefSeq" id="WP_184451422.1">
    <property type="nucleotide sequence ID" value="NZ_JACHMK010000001.1"/>
</dbReference>
<dbReference type="EMBL" id="JACHMK010000001">
    <property type="protein sequence ID" value="MBB6333745.1"/>
    <property type="molecule type" value="Genomic_DNA"/>
</dbReference>
<evidence type="ECO:0000313" key="1">
    <source>
        <dbReference type="EMBL" id="MBB6333745.1"/>
    </source>
</evidence>
<reference evidence="1" key="1">
    <citation type="submission" date="2020-08" db="EMBL/GenBank/DDBJ databases">
        <title>Sequencing the genomes of 1000 actinobacteria strains.</title>
        <authorList>
            <person name="Klenk H.-P."/>
        </authorList>
    </citation>
    <scope>NUCLEOTIDE SEQUENCE</scope>
    <source>
        <strain evidence="1">DSM 10695</strain>
    </source>
</reference>
<organism evidence="1 2">
    <name type="scientific">Schaalia hyovaginalis</name>
    <dbReference type="NCBI Taxonomy" id="29316"/>
    <lineage>
        <taxon>Bacteria</taxon>
        <taxon>Bacillati</taxon>
        <taxon>Actinomycetota</taxon>
        <taxon>Actinomycetes</taxon>
        <taxon>Actinomycetales</taxon>
        <taxon>Actinomycetaceae</taxon>
        <taxon>Schaalia</taxon>
    </lineage>
</organism>
<comment type="caution">
    <text evidence="1">The sequence shown here is derived from an EMBL/GenBank/DDBJ whole genome shotgun (WGS) entry which is preliminary data.</text>
</comment>
<dbReference type="Proteomes" id="UP000617426">
    <property type="component" value="Unassembled WGS sequence"/>
</dbReference>
<evidence type="ECO:0008006" key="3">
    <source>
        <dbReference type="Google" id="ProtNLM"/>
    </source>
</evidence>
<accession>A0A923E3Y8</accession>
<sequence>MKTLEDIVAQHREEWKQRSLEQQRLEIENNEAVAKLYGLEDEVPSYVPLERVSLTNNSAFRWPNKTPEERDVLFDQSAIIDLISYAVGCMLGRYSLDAPGLILADQGSTLEDYLEKIPSPTFMPDADNVIPMLDADWFEDDIVERFRLFLRTVFGEEHFEANLRYIVDLLGLKNLREYFVKPGKRGASSKFYDDHVQRYKKRPIYWLFSSPKGSFNALIYMHRYTPSTVSRVLTYLREYVTKLESALARAERDNDAKEADRLRAVLIELNEYEHDVLFPTATKNIEIDLDDGVRTNYPKFGDALKRIKGLEKAED</sequence>
<proteinExistence type="predicted"/>
<evidence type="ECO:0000313" key="2">
    <source>
        <dbReference type="Proteomes" id="UP000617426"/>
    </source>
</evidence>